<keyword evidence="3" id="KW-1185">Reference proteome</keyword>
<dbReference type="Proteomes" id="UP000298180">
    <property type="component" value="Unassembled WGS sequence"/>
</dbReference>
<evidence type="ECO:0008006" key="4">
    <source>
        <dbReference type="Google" id="ProtNLM"/>
    </source>
</evidence>
<comment type="caution">
    <text evidence="2">The sequence shown here is derived from an EMBL/GenBank/DDBJ whole genome shotgun (WGS) entry which is preliminary data.</text>
</comment>
<evidence type="ECO:0000313" key="2">
    <source>
        <dbReference type="EMBL" id="TFZ05514.1"/>
    </source>
</evidence>
<evidence type="ECO:0000313" key="3">
    <source>
        <dbReference type="Proteomes" id="UP000298180"/>
    </source>
</evidence>
<name>A0A4Z0C3U0_9BURK</name>
<reference evidence="2 3" key="1">
    <citation type="submission" date="2019-03" db="EMBL/GenBank/DDBJ databases">
        <title>Ramlibacter henchirensis DSM 14656, whole genome shotgun sequence.</title>
        <authorList>
            <person name="Zhang X."/>
            <person name="Feng G."/>
            <person name="Zhu H."/>
        </authorList>
    </citation>
    <scope>NUCLEOTIDE SEQUENCE [LARGE SCALE GENOMIC DNA]</scope>
    <source>
        <strain evidence="2 3">DSM 14656</strain>
    </source>
</reference>
<keyword evidence="1" id="KW-1133">Transmembrane helix</keyword>
<keyword evidence="1" id="KW-0472">Membrane</keyword>
<organism evidence="2 3">
    <name type="scientific">Ramlibacter henchirensis</name>
    <dbReference type="NCBI Taxonomy" id="204072"/>
    <lineage>
        <taxon>Bacteria</taxon>
        <taxon>Pseudomonadati</taxon>
        <taxon>Pseudomonadota</taxon>
        <taxon>Betaproteobacteria</taxon>
        <taxon>Burkholderiales</taxon>
        <taxon>Comamonadaceae</taxon>
        <taxon>Ramlibacter</taxon>
    </lineage>
</organism>
<protein>
    <recommendedName>
        <fullName evidence="4">DUF4148 domain-containing protein</fullName>
    </recommendedName>
</protein>
<dbReference type="EMBL" id="SMLM01000001">
    <property type="protein sequence ID" value="TFZ05514.1"/>
    <property type="molecule type" value="Genomic_DNA"/>
</dbReference>
<keyword evidence="1" id="KW-0812">Transmembrane</keyword>
<feature type="transmembrane region" description="Helical" evidence="1">
    <location>
        <begin position="62"/>
        <end position="83"/>
    </location>
</feature>
<evidence type="ECO:0000256" key="1">
    <source>
        <dbReference type="SAM" id="Phobius"/>
    </source>
</evidence>
<gene>
    <name evidence="2" type="ORF">EZ313_02245</name>
</gene>
<proteinExistence type="predicted"/>
<dbReference type="AlphaFoldDB" id="A0A4Z0C3U0"/>
<sequence length="180" mass="19471">MQACHLVGHRWHCGSEGDFHTSPPSVMHTKAGQAGIERPATVRDTARRSKENFMNRNVQSSLIFTGTAAAALALAAMSSVAYADDITIDPTPFVSTKSRAEVRAEVLGKAEQIRMAHGEGGPMEMNRAPFKSSLTRAQVRDEYLASRGEVKAFTGEDSGSSYIAAMQPRRSGMILAESDR</sequence>
<accession>A0A4Z0C3U0</accession>